<proteinExistence type="predicted"/>
<reference evidence="2 3" key="1">
    <citation type="submission" date="2023-11" db="EMBL/GenBank/DDBJ databases">
        <title>Halocaridina rubra genome assembly.</title>
        <authorList>
            <person name="Smith C."/>
        </authorList>
    </citation>
    <scope>NUCLEOTIDE SEQUENCE [LARGE SCALE GENOMIC DNA]</scope>
    <source>
        <strain evidence="2">EP-1</strain>
        <tissue evidence="2">Whole</tissue>
    </source>
</reference>
<keyword evidence="3" id="KW-1185">Reference proteome</keyword>
<accession>A0AAN8WWI7</accession>
<dbReference type="GO" id="GO:0005737">
    <property type="term" value="C:cytoplasm"/>
    <property type="evidence" value="ECO:0007669"/>
    <property type="project" value="InterPro"/>
</dbReference>
<dbReference type="EMBL" id="JAXCGZ010015580">
    <property type="protein sequence ID" value="KAK7070048.1"/>
    <property type="molecule type" value="Genomic_DNA"/>
</dbReference>
<dbReference type="PANTHER" id="PTHR10170">
    <property type="entry name" value="HUNTINGTON DISEASE PROTEIN"/>
    <property type="match status" value="1"/>
</dbReference>
<evidence type="ECO:0000256" key="1">
    <source>
        <dbReference type="SAM" id="MobiDB-lite"/>
    </source>
</evidence>
<name>A0AAN8WWI7_HALRR</name>
<protein>
    <recommendedName>
        <fullName evidence="4">Huntingtin</fullName>
    </recommendedName>
</protein>
<dbReference type="Proteomes" id="UP001381693">
    <property type="component" value="Unassembled WGS sequence"/>
</dbReference>
<feature type="compositionally biased region" description="Low complexity" evidence="1">
    <location>
        <begin position="302"/>
        <end position="311"/>
    </location>
</feature>
<dbReference type="InterPro" id="IPR024613">
    <property type="entry name" value="Huntingtin_N_HEAT_rpt-2"/>
</dbReference>
<dbReference type="PANTHER" id="PTHR10170:SF10">
    <property type="entry name" value="HUNTINGTIN"/>
    <property type="match status" value="1"/>
</dbReference>
<evidence type="ECO:0000313" key="3">
    <source>
        <dbReference type="Proteomes" id="UP001381693"/>
    </source>
</evidence>
<gene>
    <name evidence="2" type="ORF">SK128_013643</name>
</gene>
<dbReference type="Pfam" id="PF12372">
    <property type="entry name" value="Htt_N-HEAT"/>
    <property type="match status" value="1"/>
</dbReference>
<dbReference type="PRINTS" id="PR00375">
    <property type="entry name" value="HUNTINGTIN"/>
</dbReference>
<evidence type="ECO:0008006" key="4">
    <source>
        <dbReference type="Google" id="ProtNLM"/>
    </source>
</evidence>
<dbReference type="InterPro" id="IPR028426">
    <property type="entry name" value="Huntingtin_fam"/>
</dbReference>
<feature type="region of interest" description="Disordered" evidence="1">
    <location>
        <begin position="294"/>
        <end position="322"/>
    </location>
</feature>
<comment type="caution">
    <text evidence="2">The sequence shown here is derived from an EMBL/GenBank/DDBJ whole genome shotgun (WGS) entry which is preliminary data.</text>
</comment>
<dbReference type="InterPro" id="IPR000091">
    <property type="entry name" value="Huntingtin"/>
</dbReference>
<evidence type="ECO:0000313" key="2">
    <source>
        <dbReference type="EMBL" id="KAK7070048.1"/>
    </source>
</evidence>
<sequence length="416" mass="46576">MAMFTFISDFPPLYTVSSDVIMQRSVLQLLIHLVQIRVNYCLLDSDQIFIGYVIKQFEYIEEGQIKQAEELIPSMFRFLVLLSYERHHSKSIIGVPKIIQLCDGLMASGQPPLSHCIRALQPLVEDLFLVRSTTSSADQRELDTQREVLCSMLLRLAHYHQVLHLISLILGATMETNRERWRKLSRQVIDTLLPLLSKLQVNLDSQESLAAVEEVMNGVCPSVYRPVDCLLKALFTSPCELESTVGVERWVGSVLLLLRTLIAHSTPELVLARLEELGLSMDYVHSDVSADSAAEATPAPESLSQQSSDSSANFRDPLNVTQPETQPQVAMARFLLEVIRVSISEIRSVRLSLLNSGSSSDLKAMVHSPDLLVHLSHHLLLSLLHLTVSGKFNGRIPPPYSSACRKSQLNGMKQRD</sequence>
<dbReference type="AlphaFoldDB" id="A0AAN8WWI7"/>
<organism evidence="2 3">
    <name type="scientific">Halocaridina rubra</name>
    <name type="common">Hawaiian red shrimp</name>
    <dbReference type="NCBI Taxonomy" id="373956"/>
    <lineage>
        <taxon>Eukaryota</taxon>
        <taxon>Metazoa</taxon>
        <taxon>Ecdysozoa</taxon>
        <taxon>Arthropoda</taxon>
        <taxon>Crustacea</taxon>
        <taxon>Multicrustacea</taxon>
        <taxon>Malacostraca</taxon>
        <taxon>Eumalacostraca</taxon>
        <taxon>Eucarida</taxon>
        <taxon>Decapoda</taxon>
        <taxon>Pleocyemata</taxon>
        <taxon>Caridea</taxon>
        <taxon>Atyoidea</taxon>
        <taxon>Atyidae</taxon>
        <taxon>Halocaridina</taxon>
    </lineage>
</organism>
<dbReference type="GO" id="GO:0005634">
    <property type="term" value="C:nucleus"/>
    <property type="evidence" value="ECO:0007669"/>
    <property type="project" value="InterPro"/>
</dbReference>